<accession>A0AAD9EUG8</accession>
<dbReference type="PANTHER" id="PTHR46106">
    <property type="entry name" value="IA-2 PROTEIN TYROSINE PHOSPHATASE, ISOFORM C"/>
    <property type="match status" value="1"/>
</dbReference>
<keyword evidence="3 9" id="KW-0732">Signal</keyword>
<feature type="region of interest" description="Disordered" evidence="8">
    <location>
        <begin position="88"/>
        <end position="121"/>
    </location>
</feature>
<keyword evidence="12" id="KW-1185">Reference proteome</keyword>
<dbReference type="AlphaFoldDB" id="A0AAD9EUG8"/>
<evidence type="ECO:0000313" key="11">
    <source>
        <dbReference type="EMBL" id="KAK1878779.1"/>
    </source>
</evidence>
<reference evidence="11" key="1">
    <citation type="submission" date="2023-04" db="EMBL/GenBank/DDBJ databases">
        <title>Chromosome-level genome of Chaenocephalus aceratus.</title>
        <authorList>
            <person name="Park H."/>
        </authorList>
    </citation>
    <scope>NUCLEOTIDE SEQUENCE</scope>
    <source>
        <strain evidence="11">DE</strain>
        <tissue evidence="11">Muscle</tissue>
    </source>
</reference>
<evidence type="ECO:0000256" key="9">
    <source>
        <dbReference type="SAM" id="SignalP"/>
    </source>
</evidence>
<feature type="non-terminal residue" evidence="11">
    <location>
        <position position="646"/>
    </location>
</feature>
<feature type="chain" id="PRO_5042296426" evidence="9">
    <location>
        <begin position="33"/>
        <end position="646"/>
    </location>
</feature>
<dbReference type="Proteomes" id="UP001228049">
    <property type="component" value="Unassembled WGS sequence"/>
</dbReference>
<evidence type="ECO:0000256" key="6">
    <source>
        <dbReference type="ARBA" id="ARBA00023170"/>
    </source>
</evidence>
<dbReference type="GO" id="GO:0035773">
    <property type="term" value="P:insulin secretion involved in cellular response to glucose stimulus"/>
    <property type="evidence" value="ECO:0007669"/>
    <property type="project" value="TreeGrafter"/>
</dbReference>
<comment type="caution">
    <text evidence="11">The sequence shown here is derived from an EMBL/GenBank/DDBJ whole genome shotgun (WGS) entry which is preliminary data.</text>
</comment>
<evidence type="ECO:0000256" key="7">
    <source>
        <dbReference type="ARBA" id="ARBA00023180"/>
    </source>
</evidence>
<feature type="compositionally biased region" description="Polar residues" evidence="8">
    <location>
        <begin position="244"/>
        <end position="253"/>
    </location>
</feature>
<keyword evidence="6 11" id="KW-0675">Receptor</keyword>
<dbReference type="InterPro" id="IPR033522">
    <property type="entry name" value="IA-2/IA-2_beta"/>
</dbReference>
<gene>
    <name evidence="11" type="ORF">KUDE01_026904</name>
</gene>
<evidence type="ECO:0000259" key="10">
    <source>
        <dbReference type="Pfam" id="PF11548"/>
    </source>
</evidence>
<evidence type="ECO:0000256" key="4">
    <source>
        <dbReference type="ARBA" id="ARBA00022989"/>
    </source>
</evidence>
<evidence type="ECO:0000313" key="12">
    <source>
        <dbReference type="Proteomes" id="UP001228049"/>
    </source>
</evidence>
<feature type="region of interest" description="Disordered" evidence="8">
    <location>
        <begin position="444"/>
        <end position="498"/>
    </location>
</feature>
<dbReference type="EMBL" id="JASDAP010000026">
    <property type="protein sequence ID" value="KAK1878779.1"/>
    <property type="molecule type" value="Genomic_DNA"/>
</dbReference>
<feature type="signal peptide" evidence="9">
    <location>
        <begin position="1"/>
        <end position="32"/>
    </location>
</feature>
<comment type="subcellular location">
    <subcellularLocation>
        <location evidence="1">Membrane</location>
        <topology evidence="1">Single-pass membrane protein</topology>
    </subcellularLocation>
</comment>
<evidence type="ECO:0000256" key="5">
    <source>
        <dbReference type="ARBA" id="ARBA00023136"/>
    </source>
</evidence>
<dbReference type="Pfam" id="PF11548">
    <property type="entry name" value="Receptor_IA-2"/>
    <property type="match status" value="1"/>
</dbReference>
<keyword evidence="5" id="KW-0472">Membrane</keyword>
<feature type="region of interest" description="Disordered" evidence="8">
    <location>
        <begin position="518"/>
        <end position="541"/>
    </location>
</feature>
<keyword evidence="7" id="KW-0325">Glycoprotein</keyword>
<organism evidence="11 12">
    <name type="scientific">Dissostichus eleginoides</name>
    <name type="common">Patagonian toothfish</name>
    <name type="synonym">Dissostichus amissus</name>
    <dbReference type="NCBI Taxonomy" id="100907"/>
    <lineage>
        <taxon>Eukaryota</taxon>
        <taxon>Metazoa</taxon>
        <taxon>Chordata</taxon>
        <taxon>Craniata</taxon>
        <taxon>Vertebrata</taxon>
        <taxon>Euteleostomi</taxon>
        <taxon>Actinopterygii</taxon>
        <taxon>Neopterygii</taxon>
        <taxon>Teleostei</taxon>
        <taxon>Neoteleostei</taxon>
        <taxon>Acanthomorphata</taxon>
        <taxon>Eupercaria</taxon>
        <taxon>Perciformes</taxon>
        <taxon>Notothenioidei</taxon>
        <taxon>Nototheniidae</taxon>
        <taxon>Dissostichus</taxon>
    </lineage>
</organism>
<feature type="compositionally biased region" description="Basic and acidic residues" evidence="8">
    <location>
        <begin position="486"/>
        <end position="498"/>
    </location>
</feature>
<sequence length="646" mass="71802">MAAPVFLAACHRVLLFLFVLFIFVLFVPPSQGITVYDRQTLLNIRASFMDVCALDTNGRNIHRYLLPRLPEGLRAPCCACHRRRRRSRRRGRRAGASVKLRSLAGSRSPSPPSYHLQLYDDGPDQRPHYIHRRSLEPRYTSLRLITPDANLDRLAGGSPGTPARSHVKRGGAVPDNLRPLVWIPWPSDCTAAAPDPVEEAKGRPFHEDDGSFVLGAIENDRASGGRVREATGVRKGLRAADNLLVSQTESRPSSEAMDPADRRVKPVQLELSRNLQTYLQRLGLIPKTSSSSSLSSQGKTDRFQSGVAADYYRSKPQKSSSFSSSSSSSFSPVQKQQRPPPDGDFLRGALRQYLSLQSGRGDPKLRPFYSNGIENTGLKTEGPKFRLMKLGKTQGASVKEPLTPVDEKFIQKVLQSVGRHHVDVDGLTQQDLSQLSRLITEALDLEGEEEEEPGRDEEEEEEEKLLENVPTVKQQESFPTAPANLQERHTDTEEQNMEEKPDLFTKLLAYLDKSSFSSAPSARNLDNLNMETPGGRQRGGVTVQKKDAAQQLEEVSEVHGWIKDVAPPPAALVYDDPHKKTLQVPELQLDVKEEGGKKADENVFGYIITDTDELQTDKGLHLMEILAHMAKIQMTDFAELSVVAPT</sequence>
<keyword evidence="2" id="KW-0812">Transmembrane</keyword>
<feature type="region of interest" description="Disordered" evidence="8">
    <location>
        <begin position="243"/>
        <end position="263"/>
    </location>
</feature>
<feature type="domain" description="Protein-tyrosine phosphatase receptor IA-2 ectodomain" evidence="10">
    <location>
        <begin position="604"/>
        <end position="645"/>
    </location>
</feature>
<dbReference type="GO" id="GO:0030141">
    <property type="term" value="C:secretory granule"/>
    <property type="evidence" value="ECO:0007669"/>
    <property type="project" value="InterPro"/>
</dbReference>
<feature type="compositionally biased region" description="Low complexity" evidence="8">
    <location>
        <begin position="319"/>
        <end position="331"/>
    </location>
</feature>
<keyword evidence="4" id="KW-1133">Transmembrane helix</keyword>
<feature type="compositionally biased region" description="Polar residues" evidence="8">
    <location>
        <begin position="518"/>
        <end position="530"/>
    </location>
</feature>
<feature type="compositionally biased region" description="Acidic residues" evidence="8">
    <location>
        <begin position="444"/>
        <end position="464"/>
    </location>
</feature>
<evidence type="ECO:0000256" key="3">
    <source>
        <dbReference type="ARBA" id="ARBA00022729"/>
    </source>
</evidence>
<feature type="region of interest" description="Disordered" evidence="8">
    <location>
        <begin position="314"/>
        <end position="346"/>
    </location>
</feature>
<name>A0AAD9EUG8_DISEL</name>
<dbReference type="PANTHER" id="PTHR46106:SF5">
    <property type="entry name" value="RECEPTOR-TYPE TYROSINE-PROTEIN PHOSPHATASE N2"/>
    <property type="match status" value="1"/>
</dbReference>
<dbReference type="InterPro" id="IPR038112">
    <property type="entry name" value="Receptor_IA-2_ectodomain_sf"/>
</dbReference>
<dbReference type="Gene3D" id="3.30.70.2470">
    <property type="entry name" value="Protein-tyrosine phosphatase receptor IA-2 ectodomain"/>
    <property type="match status" value="1"/>
</dbReference>
<dbReference type="GO" id="GO:0051046">
    <property type="term" value="P:regulation of secretion"/>
    <property type="evidence" value="ECO:0007669"/>
    <property type="project" value="TreeGrafter"/>
</dbReference>
<protein>
    <submittedName>
        <fullName evidence="11">Receptor-type tyrosine-protein phosphatase N2</fullName>
    </submittedName>
</protein>
<evidence type="ECO:0000256" key="2">
    <source>
        <dbReference type="ARBA" id="ARBA00022692"/>
    </source>
</evidence>
<feature type="region of interest" description="Disordered" evidence="8">
    <location>
        <begin position="150"/>
        <end position="170"/>
    </location>
</feature>
<dbReference type="InterPro" id="IPR021613">
    <property type="entry name" value="Receptor_IA-2_dom"/>
</dbReference>
<evidence type="ECO:0000256" key="8">
    <source>
        <dbReference type="SAM" id="MobiDB-lite"/>
    </source>
</evidence>
<evidence type="ECO:0000256" key="1">
    <source>
        <dbReference type="ARBA" id="ARBA00004167"/>
    </source>
</evidence>
<dbReference type="GO" id="GO:0016020">
    <property type="term" value="C:membrane"/>
    <property type="evidence" value="ECO:0007669"/>
    <property type="project" value="UniProtKB-SubCell"/>
</dbReference>
<dbReference type="GO" id="GO:0045202">
    <property type="term" value="C:synapse"/>
    <property type="evidence" value="ECO:0007669"/>
    <property type="project" value="TreeGrafter"/>
</dbReference>
<proteinExistence type="predicted"/>